<protein>
    <submittedName>
        <fullName evidence="2">Uncharacterized protein</fullName>
    </submittedName>
</protein>
<feature type="region of interest" description="Disordered" evidence="1">
    <location>
        <begin position="136"/>
        <end position="157"/>
    </location>
</feature>
<evidence type="ECO:0000256" key="1">
    <source>
        <dbReference type="SAM" id="MobiDB-lite"/>
    </source>
</evidence>
<keyword evidence="3" id="KW-1185">Reference proteome</keyword>
<evidence type="ECO:0000313" key="2">
    <source>
        <dbReference type="EMBL" id="GBL73297.1"/>
    </source>
</evidence>
<organism evidence="2 3">
    <name type="scientific">Araneus ventricosus</name>
    <name type="common">Orbweaver spider</name>
    <name type="synonym">Epeira ventricosa</name>
    <dbReference type="NCBI Taxonomy" id="182803"/>
    <lineage>
        <taxon>Eukaryota</taxon>
        <taxon>Metazoa</taxon>
        <taxon>Ecdysozoa</taxon>
        <taxon>Arthropoda</taxon>
        <taxon>Chelicerata</taxon>
        <taxon>Arachnida</taxon>
        <taxon>Araneae</taxon>
        <taxon>Araneomorphae</taxon>
        <taxon>Entelegynae</taxon>
        <taxon>Araneoidea</taxon>
        <taxon>Araneidae</taxon>
        <taxon>Araneus</taxon>
    </lineage>
</organism>
<proteinExistence type="predicted"/>
<dbReference type="AlphaFoldDB" id="A0A4Y2A164"/>
<reference evidence="2 3" key="1">
    <citation type="journal article" date="2019" name="Sci. Rep.">
        <title>Orb-weaving spider Araneus ventricosus genome elucidates the spidroin gene catalogue.</title>
        <authorList>
            <person name="Kono N."/>
            <person name="Nakamura H."/>
            <person name="Ohtoshi R."/>
            <person name="Moran D.A.P."/>
            <person name="Shinohara A."/>
            <person name="Yoshida Y."/>
            <person name="Fujiwara M."/>
            <person name="Mori M."/>
            <person name="Tomita M."/>
            <person name="Arakawa K."/>
        </authorList>
    </citation>
    <scope>NUCLEOTIDE SEQUENCE [LARGE SCALE GENOMIC DNA]</scope>
</reference>
<accession>A0A4Y2A164</accession>
<comment type="caution">
    <text evidence="2">The sequence shown here is derived from an EMBL/GenBank/DDBJ whole genome shotgun (WGS) entry which is preliminary data.</text>
</comment>
<evidence type="ECO:0000313" key="3">
    <source>
        <dbReference type="Proteomes" id="UP000499080"/>
    </source>
</evidence>
<gene>
    <name evidence="2" type="ORF">AVEN_159335_1</name>
</gene>
<name>A0A4Y2A164_ARAVE</name>
<dbReference type="EMBL" id="BGPR01000003">
    <property type="protein sequence ID" value="GBL73297.1"/>
    <property type="molecule type" value="Genomic_DNA"/>
</dbReference>
<dbReference type="Proteomes" id="UP000499080">
    <property type="component" value="Unassembled WGS sequence"/>
</dbReference>
<sequence length="157" mass="17707">MVISLDIQVAFDHLQYNSIRNSLDEINFLSHTTETFKDILNYRKVIIQIAQGLVNCSHLQGCAHDSCTGPSFLNLMENEIISEERQPNVHLQIFAADFIFVISEPTGANLKATAQAALPKFQHWTDIQQLKVFTKKGPTQEGVRPSTGRRGNIKQKK</sequence>
<dbReference type="OrthoDB" id="1937528at2759"/>